<dbReference type="Gene3D" id="2.60.260.20">
    <property type="entry name" value="Urease metallochaperone UreE, N-terminal domain"/>
    <property type="match status" value="2"/>
</dbReference>
<evidence type="ECO:0000256" key="4">
    <source>
        <dbReference type="ARBA" id="ARBA00022833"/>
    </source>
</evidence>
<dbReference type="GO" id="GO:0031072">
    <property type="term" value="F:heat shock protein binding"/>
    <property type="evidence" value="ECO:0007669"/>
    <property type="project" value="InterPro"/>
</dbReference>
<evidence type="ECO:0000259" key="7">
    <source>
        <dbReference type="PROSITE" id="PS51188"/>
    </source>
</evidence>
<protein>
    <recommendedName>
        <fullName evidence="9">J domain-containing protein</fullName>
    </recommendedName>
</protein>
<evidence type="ECO:0000259" key="6">
    <source>
        <dbReference type="PROSITE" id="PS50076"/>
    </source>
</evidence>
<dbReference type="PROSITE" id="PS51188">
    <property type="entry name" value="ZF_CR"/>
    <property type="match status" value="1"/>
</dbReference>
<dbReference type="SUPFAM" id="SSF57938">
    <property type="entry name" value="DnaJ/Hsp40 cysteine-rich domain"/>
    <property type="match status" value="1"/>
</dbReference>
<dbReference type="CDD" id="cd06257">
    <property type="entry name" value="DnaJ"/>
    <property type="match status" value="1"/>
</dbReference>
<dbReference type="FunFam" id="2.10.230.10:FF:000002">
    <property type="entry name" value="Molecular chaperone DnaJ"/>
    <property type="match status" value="1"/>
</dbReference>
<keyword evidence="3" id="KW-0863">Zinc-finger</keyword>
<sequence>MSSKKRDYYEVLGVSKDASLKDIKIAYRRLARKHHPDLNKTDPKAKEMFIELQEAYEVLSDEGKRRNYDRYGHGGVHVDMSDFFSGGIPGIDELFKGIFGDFSPFGGFNGFGSRSRRRSAPRREVGQDIEDLTEITFEEAMFGVKKDIVIERYTPCDMCEGTGAEDPSSIKSCPECEGSGRVRKMSQSGFGMIIRESSCYTCNGTGQVIDKKCTVCVGKKVIPEQKTIHVPIPPGIEDSVHLKIQGAGHIPSTNAIPGDLYLGVRIIDNDKFIRRGNDLYTPTNIDIVTAIIGGKITVPTLDYKEKKITEKELSLPPGTQPGTEFRIKNRGVSYMRRKGKGDQYIIVNIEIPKKISEKQKELLLKFKELNK</sequence>
<feature type="domain" description="J" evidence="6">
    <location>
        <begin position="7"/>
        <end position="72"/>
    </location>
</feature>
<dbReference type="Gene3D" id="1.10.287.110">
    <property type="entry name" value="DnaJ domain"/>
    <property type="match status" value="1"/>
</dbReference>
<proteinExistence type="inferred from homology"/>
<keyword evidence="4" id="KW-0862">Zinc</keyword>
<dbReference type="EMBL" id="LAZR01002001">
    <property type="protein sequence ID" value="KKN35924.1"/>
    <property type="molecule type" value="Genomic_DNA"/>
</dbReference>
<evidence type="ECO:0000256" key="3">
    <source>
        <dbReference type="ARBA" id="ARBA00022771"/>
    </source>
</evidence>
<dbReference type="CDD" id="cd10747">
    <property type="entry name" value="DnaJ_C"/>
    <property type="match status" value="1"/>
</dbReference>
<dbReference type="GO" id="GO:0042026">
    <property type="term" value="P:protein refolding"/>
    <property type="evidence" value="ECO:0007669"/>
    <property type="project" value="TreeGrafter"/>
</dbReference>
<dbReference type="PANTHER" id="PTHR43096">
    <property type="entry name" value="DNAJ HOMOLOG 1, MITOCHONDRIAL-RELATED"/>
    <property type="match status" value="1"/>
</dbReference>
<evidence type="ECO:0000256" key="5">
    <source>
        <dbReference type="ARBA" id="ARBA00023186"/>
    </source>
</evidence>
<dbReference type="Pfam" id="PF00684">
    <property type="entry name" value="DnaJ_CXXCXGXG"/>
    <property type="match status" value="1"/>
</dbReference>
<evidence type="ECO:0000256" key="2">
    <source>
        <dbReference type="ARBA" id="ARBA00022737"/>
    </source>
</evidence>
<dbReference type="SMART" id="SM00271">
    <property type="entry name" value="DnaJ"/>
    <property type="match status" value="1"/>
</dbReference>
<dbReference type="Pfam" id="PF01556">
    <property type="entry name" value="DnaJ_C"/>
    <property type="match status" value="1"/>
</dbReference>
<keyword evidence="5" id="KW-0143">Chaperone</keyword>
<dbReference type="Gene3D" id="2.10.230.10">
    <property type="entry name" value="Heat shock protein DnaJ, cysteine-rich domain"/>
    <property type="match status" value="1"/>
</dbReference>
<evidence type="ECO:0000313" key="8">
    <source>
        <dbReference type="EMBL" id="KKN35924.1"/>
    </source>
</evidence>
<evidence type="ECO:0008006" key="9">
    <source>
        <dbReference type="Google" id="ProtNLM"/>
    </source>
</evidence>
<dbReference type="FunFam" id="2.60.260.20:FF:000005">
    <property type="entry name" value="Chaperone protein dnaJ 1, mitochondrial"/>
    <property type="match status" value="1"/>
</dbReference>
<dbReference type="PANTHER" id="PTHR43096:SF52">
    <property type="entry name" value="DNAJ HOMOLOG 1, MITOCHONDRIAL-RELATED"/>
    <property type="match status" value="1"/>
</dbReference>
<feature type="domain" description="CR-type" evidence="7">
    <location>
        <begin position="143"/>
        <end position="225"/>
    </location>
</feature>
<dbReference type="PROSITE" id="PS00636">
    <property type="entry name" value="DNAJ_1"/>
    <property type="match status" value="1"/>
</dbReference>
<dbReference type="Pfam" id="PF00226">
    <property type="entry name" value="DnaJ"/>
    <property type="match status" value="1"/>
</dbReference>
<dbReference type="GO" id="GO:0009408">
    <property type="term" value="P:response to heat"/>
    <property type="evidence" value="ECO:0007669"/>
    <property type="project" value="InterPro"/>
</dbReference>
<accession>A0A0F9Q0D3</accession>
<dbReference type="InterPro" id="IPR018253">
    <property type="entry name" value="DnaJ_domain_CS"/>
</dbReference>
<dbReference type="SUPFAM" id="SSF46565">
    <property type="entry name" value="Chaperone J-domain"/>
    <property type="match status" value="1"/>
</dbReference>
<dbReference type="SUPFAM" id="SSF49493">
    <property type="entry name" value="HSP40/DnaJ peptide-binding domain"/>
    <property type="match status" value="2"/>
</dbReference>
<comment type="caution">
    <text evidence="8">The sequence shown here is derived from an EMBL/GenBank/DDBJ whole genome shotgun (WGS) entry which is preliminary data.</text>
</comment>
<dbReference type="InterPro" id="IPR001305">
    <property type="entry name" value="HSP_DnaJ_Cys-rich_dom"/>
</dbReference>
<dbReference type="InterPro" id="IPR036869">
    <property type="entry name" value="J_dom_sf"/>
</dbReference>
<organism evidence="8">
    <name type="scientific">marine sediment metagenome</name>
    <dbReference type="NCBI Taxonomy" id="412755"/>
    <lineage>
        <taxon>unclassified sequences</taxon>
        <taxon>metagenomes</taxon>
        <taxon>ecological metagenomes</taxon>
    </lineage>
</organism>
<dbReference type="InterPro" id="IPR012724">
    <property type="entry name" value="DnaJ"/>
</dbReference>
<dbReference type="PROSITE" id="PS50076">
    <property type="entry name" value="DNAJ_2"/>
    <property type="match status" value="1"/>
</dbReference>
<dbReference type="AlphaFoldDB" id="A0A0F9Q0D3"/>
<keyword evidence="2" id="KW-0677">Repeat</keyword>
<keyword evidence="1" id="KW-0479">Metal-binding</keyword>
<dbReference type="InterPro" id="IPR036410">
    <property type="entry name" value="HSP_DnaJ_Cys-rich_dom_sf"/>
</dbReference>
<dbReference type="GO" id="GO:0005737">
    <property type="term" value="C:cytoplasm"/>
    <property type="evidence" value="ECO:0007669"/>
    <property type="project" value="TreeGrafter"/>
</dbReference>
<gene>
    <name evidence="8" type="ORF">LCGC14_0778740</name>
</gene>
<dbReference type="InterPro" id="IPR008971">
    <property type="entry name" value="HSP40/DnaJ_pept-bd"/>
</dbReference>
<evidence type="ECO:0000256" key="1">
    <source>
        <dbReference type="ARBA" id="ARBA00022723"/>
    </source>
</evidence>
<dbReference type="CDD" id="cd10719">
    <property type="entry name" value="DnaJ_zf"/>
    <property type="match status" value="1"/>
</dbReference>
<dbReference type="GO" id="GO:0005524">
    <property type="term" value="F:ATP binding"/>
    <property type="evidence" value="ECO:0007669"/>
    <property type="project" value="InterPro"/>
</dbReference>
<dbReference type="HAMAP" id="MF_01152">
    <property type="entry name" value="DnaJ"/>
    <property type="match status" value="1"/>
</dbReference>
<dbReference type="GO" id="GO:0008270">
    <property type="term" value="F:zinc ion binding"/>
    <property type="evidence" value="ECO:0007669"/>
    <property type="project" value="UniProtKB-KW"/>
</dbReference>
<reference evidence="8" key="1">
    <citation type="journal article" date="2015" name="Nature">
        <title>Complex archaea that bridge the gap between prokaryotes and eukaryotes.</title>
        <authorList>
            <person name="Spang A."/>
            <person name="Saw J.H."/>
            <person name="Jorgensen S.L."/>
            <person name="Zaremba-Niedzwiedzka K."/>
            <person name="Martijn J."/>
            <person name="Lind A.E."/>
            <person name="van Eijk R."/>
            <person name="Schleper C."/>
            <person name="Guy L."/>
            <person name="Ettema T.J."/>
        </authorList>
    </citation>
    <scope>NUCLEOTIDE SEQUENCE</scope>
</reference>
<dbReference type="InterPro" id="IPR002939">
    <property type="entry name" value="DnaJ_C"/>
</dbReference>
<name>A0A0F9Q0D3_9ZZZZ</name>
<dbReference type="GO" id="GO:0051082">
    <property type="term" value="F:unfolded protein binding"/>
    <property type="evidence" value="ECO:0007669"/>
    <property type="project" value="InterPro"/>
</dbReference>
<dbReference type="InterPro" id="IPR001623">
    <property type="entry name" value="DnaJ_domain"/>
</dbReference>
<dbReference type="PRINTS" id="PR00625">
    <property type="entry name" value="JDOMAIN"/>
</dbReference>
<dbReference type="NCBIfam" id="NF008035">
    <property type="entry name" value="PRK10767.1"/>
    <property type="match status" value="1"/>
</dbReference>